<name>A0ABT3NS62_9PROT</name>
<comment type="caution">
    <text evidence="2">The sequence shown here is derived from an EMBL/GenBank/DDBJ whole genome shotgun (WGS) entry which is preliminary data.</text>
</comment>
<dbReference type="SUPFAM" id="SSF56003">
    <property type="entry name" value="Molybdenum cofactor-binding domain"/>
    <property type="match status" value="2"/>
</dbReference>
<sequence length="730" mass="79026">MTTDRRSLLKAGGALLVAFAAGGAPRGALAWAEKPVATDRVESFLALESDGRVTAYVGKVDLGTGIRTGFMQIVAEELDVPLGRIRVVEGDTALTPDQGATYGSLSIQNAGVQLRAAAATLRREVLRRAGERFGAEPASLRIEEGMVVAPGGRASLAELVRAGRVELAVDANAPIKAPEERRVVGRAAPRVDIPDKVFGRFEYVHDFKLPGMLHGRPVRPPAMGAVAEAVDEASIRHIPGVVRVVHQGAFVGVVAETEWSAIKAARELRVRWSDWSGLPDQSRLWEHVKATPVAQVQVTSERGDAPGAVRGAARQLSASYDFGINSHASMGPSCAVAEWKDGRLTTWSASQATHNLRKQLSMMLAEPVEKVRCIYMEGAGCYGRNGHEDAAADAALLAKAVGRPVRVQWMRHDEHGWDPKGPPHLVELRGGLDAQGNIVGWEAEAWIPKGAGGNVDLVAAELGGLPRENQIHPGNIIHNLAQPYGFPAVKTTCHRLDTTPFRPSWIRTPGRMQNTYASESFLDEMAAAAGKDPLELRLSLLPREETRAREVLERVGRIANWQTRPSPQNDRSGEVLRGRGVTFCKYELVRTYVAAVAEVEVNRNTGAIKVTRFLCSHDCGQIINPDGVRSQVEGNVIHTLSRTFKEEMTFDRKAVTSLDWASYQVITFPEIPEIVVDLVDRPTERPWGAGEPSAAVVPSAVGNAIFDATGVRMRSIPFTAAKFRAAAQGV</sequence>
<evidence type="ECO:0000313" key="3">
    <source>
        <dbReference type="Proteomes" id="UP001526430"/>
    </source>
</evidence>
<dbReference type="InterPro" id="IPR008274">
    <property type="entry name" value="AldOxase/xan_DH_MoCoBD1"/>
</dbReference>
<keyword evidence="3" id="KW-1185">Reference proteome</keyword>
<reference evidence="2 3" key="1">
    <citation type="submission" date="2022-10" db="EMBL/GenBank/DDBJ databases">
        <title>Roseococcus glaciei nov., sp. nov., isolated from glacier.</title>
        <authorList>
            <person name="Liu Q."/>
            <person name="Xin Y.-H."/>
        </authorList>
    </citation>
    <scope>NUCLEOTIDE SEQUENCE [LARGE SCALE GENOMIC DNA]</scope>
    <source>
        <strain evidence="2 3">MDT2-1-1</strain>
    </source>
</reference>
<accession>A0ABT3NS62</accession>
<dbReference type="Pfam" id="PF20256">
    <property type="entry name" value="MoCoBD_2"/>
    <property type="match status" value="2"/>
</dbReference>
<dbReference type="Gene3D" id="3.90.1170.50">
    <property type="entry name" value="Aldehyde oxidase/xanthine dehydrogenase, a/b hammerhead"/>
    <property type="match status" value="1"/>
</dbReference>
<dbReference type="InterPro" id="IPR052516">
    <property type="entry name" value="N-heterocyclic_Hydroxylase"/>
</dbReference>
<evidence type="ECO:0000313" key="2">
    <source>
        <dbReference type="EMBL" id="MCW8085000.1"/>
    </source>
</evidence>
<dbReference type="PROSITE" id="PS51318">
    <property type="entry name" value="TAT"/>
    <property type="match status" value="1"/>
</dbReference>
<proteinExistence type="predicted"/>
<gene>
    <name evidence="2" type="ORF">OF850_05125</name>
</gene>
<dbReference type="PIRSF" id="PIRSF036389">
    <property type="entry name" value="IOR_B"/>
    <property type="match status" value="1"/>
</dbReference>
<dbReference type="InterPro" id="IPR006311">
    <property type="entry name" value="TAT_signal"/>
</dbReference>
<organism evidence="2 3">
    <name type="scientific">Sabulicella glaciei</name>
    <dbReference type="NCBI Taxonomy" id="2984948"/>
    <lineage>
        <taxon>Bacteria</taxon>
        <taxon>Pseudomonadati</taxon>
        <taxon>Pseudomonadota</taxon>
        <taxon>Alphaproteobacteria</taxon>
        <taxon>Acetobacterales</taxon>
        <taxon>Acetobacteraceae</taxon>
        <taxon>Sabulicella</taxon>
    </lineage>
</organism>
<dbReference type="SMART" id="SM01008">
    <property type="entry name" value="Ald_Xan_dh_C"/>
    <property type="match status" value="1"/>
</dbReference>
<dbReference type="Pfam" id="PF02738">
    <property type="entry name" value="MoCoBD_1"/>
    <property type="match status" value="1"/>
</dbReference>
<dbReference type="RefSeq" id="WP_301588811.1">
    <property type="nucleotide sequence ID" value="NZ_JAPFQI010000001.1"/>
</dbReference>
<protein>
    <submittedName>
        <fullName evidence="2">Molybdopterin-dependent oxidoreductase</fullName>
    </submittedName>
</protein>
<dbReference type="InterPro" id="IPR000674">
    <property type="entry name" value="Ald_Oxase/Xan_DH_a/b"/>
</dbReference>
<dbReference type="Proteomes" id="UP001526430">
    <property type="component" value="Unassembled WGS sequence"/>
</dbReference>
<dbReference type="EMBL" id="JAPFQI010000001">
    <property type="protein sequence ID" value="MCW8085000.1"/>
    <property type="molecule type" value="Genomic_DNA"/>
</dbReference>
<evidence type="ECO:0000259" key="1">
    <source>
        <dbReference type="SMART" id="SM01008"/>
    </source>
</evidence>
<dbReference type="Gene3D" id="3.30.365.10">
    <property type="entry name" value="Aldehyde oxidase/xanthine dehydrogenase, molybdopterin binding domain"/>
    <property type="match status" value="4"/>
</dbReference>
<dbReference type="InterPro" id="IPR046867">
    <property type="entry name" value="AldOxase/xan_DH_MoCoBD2"/>
</dbReference>
<feature type="domain" description="Aldehyde oxidase/xanthine dehydrogenase a/b hammerhead" evidence="1">
    <location>
        <begin position="198"/>
        <end position="276"/>
    </location>
</feature>
<dbReference type="PANTHER" id="PTHR47495:SF1">
    <property type="entry name" value="BLL3820 PROTEIN"/>
    <property type="match status" value="1"/>
</dbReference>
<dbReference type="PANTHER" id="PTHR47495">
    <property type="entry name" value="ALDEHYDE DEHYDROGENASE"/>
    <property type="match status" value="1"/>
</dbReference>
<dbReference type="InterPro" id="IPR012368">
    <property type="entry name" value="OxRdtase_Mopterin-bd_su_IorB"/>
</dbReference>
<dbReference type="InterPro" id="IPR037165">
    <property type="entry name" value="AldOxase/xan_DH_Mopterin-bd_sf"/>
</dbReference>